<sequence>MSDPITDALRAAHRAGGIAEAEECASLMIPRAIAAFLRALPRVVIINGGGLITAPDTLAAEVDRVTRRTRA</sequence>
<evidence type="ECO:0000313" key="2">
    <source>
        <dbReference type="Proteomes" id="UP000697995"/>
    </source>
</evidence>
<reference evidence="1 2" key="1">
    <citation type="journal article" date="2020" name="Microorganisms">
        <title>Osmotic Adaptation and Compatible Solute Biosynthesis of Phototrophic Bacteria as Revealed from Genome Analyses.</title>
        <authorList>
            <person name="Imhoff J.F."/>
            <person name="Rahn T."/>
            <person name="Kunzel S."/>
            <person name="Keller A."/>
            <person name="Neulinger S.C."/>
        </authorList>
    </citation>
    <scope>NUCLEOTIDE SEQUENCE [LARGE SCALE GENOMIC DNA]</scope>
    <source>
        <strain evidence="1 2">DSM 15382</strain>
    </source>
</reference>
<evidence type="ECO:0000313" key="1">
    <source>
        <dbReference type="EMBL" id="MBK1656873.1"/>
    </source>
</evidence>
<dbReference type="Proteomes" id="UP000697995">
    <property type="component" value="Unassembled WGS sequence"/>
</dbReference>
<proteinExistence type="predicted"/>
<name>A0ABS1CR22_9PROT</name>
<dbReference type="RefSeq" id="WP_133217873.1">
    <property type="nucleotide sequence ID" value="NZ_NRSG01000004.1"/>
</dbReference>
<gene>
    <name evidence="1" type="ORF">CKO45_01355</name>
</gene>
<accession>A0ABS1CR22</accession>
<keyword evidence="2" id="KW-1185">Reference proteome</keyword>
<organism evidence="1 2">
    <name type="scientific">Paracraurococcus ruber</name>
    <dbReference type="NCBI Taxonomy" id="77675"/>
    <lineage>
        <taxon>Bacteria</taxon>
        <taxon>Pseudomonadati</taxon>
        <taxon>Pseudomonadota</taxon>
        <taxon>Alphaproteobacteria</taxon>
        <taxon>Acetobacterales</taxon>
        <taxon>Roseomonadaceae</taxon>
        <taxon>Paracraurococcus</taxon>
    </lineage>
</organism>
<comment type="caution">
    <text evidence="1">The sequence shown here is derived from an EMBL/GenBank/DDBJ whole genome shotgun (WGS) entry which is preliminary data.</text>
</comment>
<protein>
    <submittedName>
        <fullName evidence="1">Uncharacterized protein</fullName>
    </submittedName>
</protein>
<dbReference type="EMBL" id="NRSG01000004">
    <property type="protein sequence ID" value="MBK1656873.1"/>
    <property type="molecule type" value="Genomic_DNA"/>
</dbReference>